<comment type="subcellular location">
    <subcellularLocation>
        <location evidence="1">Membrane</location>
        <topology evidence="1">Multi-pass membrane protein</topology>
    </subcellularLocation>
</comment>
<accession>A0A5N5TAR4</accession>
<gene>
    <name evidence="7" type="primary">YIPF5</name>
    <name evidence="7" type="ORF">Anas_13596</name>
</gene>
<keyword evidence="5 6" id="KW-0472">Membrane</keyword>
<feature type="transmembrane region" description="Helical" evidence="6">
    <location>
        <begin position="214"/>
        <end position="234"/>
    </location>
</feature>
<evidence type="ECO:0000256" key="4">
    <source>
        <dbReference type="ARBA" id="ARBA00022989"/>
    </source>
</evidence>
<feature type="transmembrane region" description="Helical" evidence="6">
    <location>
        <begin position="158"/>
        <end position="177"/>
    </location>
</feature>
<evidence type="ECO:0000256" key="3">
    <source>
        <dbReference type="ARBA" id="ARBA00022692"/>
    </source>
</evidence>
<dbReference type="EMBL" id="SEYY01005745">
    <property type="protein sequence ID" value="KAB7503158.1"/>
    <property type="molecule type" value="Genomic_DNA"/>
</dbReference>
<keyword evidence="8" id="KW-1185">Reference proteome</keyword>
<proteinExistence type="inferred from homology"/>
<comment type="similarity">
    <text evidence="2">Belongs to the YIP1 family.</text>
</comment>
<evidence type="ECO:0000313" key="7">
    <source>
        <dbReference type="EMBL" id="KAB7503158.1"/>
    </source>
</evidence>
<evidence type="ECO:0000313" key="8">
    <source>
        <dbReference type="Proteomes" id="UP000326759"/>
    </source>
</evidence>
<name>A0A5N5TAR4_9CRUS</name>
<dbReference type="InterPro" id="IPR045231">
    <property type="entry name" value="Yip1/4-like"/>
</dbReference>
<keyword evidence="3 6" id="KW-0812">Transmembrane</keyword>
<evidence type="ECO:0000256" key="1">
    <source>
        <dbReference type="ARBA" id="ARBA00004141"/>
    </source>
</evidence>
<evidence type="ECO:0000256" key="5">
    <source>
        <dbReference type="ARBA" id="ARBA00023136"/>
    </source>
</evidence>
<dbReference type="GO" id="GO:0005802">
    <property type="term" value="C:trans-Golgi network"/>
    <property type="evidence" value="ECO:0007669"/>
    <property type="project" value="TreeGrafter"/>
</dbReference>
<dbReference type="PANTHER" id="PTHR21236:SF2">
    <property type="entry name" value="PROTEIN YIPF"/>
    <property type="match status" value="1"/>
</dbReference>
<organism evidence="7 8">
    <name type="scientific">Armadillidium nasatum</name>
    <dbReference type="NCBI Taxonomy" id="96803"/>
    <lineage>
        <taxon>Eukaryota</taxon>
        <taxon>Metazoa</taxon>
        <taxon>Ecdysozoa</taxon>
        <taxon>Arthropoda</taxon>
        <taxon>Crustacea</taxon>
        <taxon>Multicrustacea</taxon>
        <taxon>Malacostraca</taxon>
        <taxon>Eumalacostraca</taxon>
        <taxon>Peracarida</taxon>
        <taxon>Isopoda</taxon>
        <taxon>Oniscidea</taxon>
        <taxon>Crinocheta</taxon>
        <taxon>Armadillidiidae</taxon>
        <taxon>Armadillidium</taxon>
    </lineage>
</organism>
<protein>
    <submittedName>
        <fullName evidence="7">Protein YIPF5</fullName>
    </submittedName>
</protein>
<feature type="transmembrane region" description="Helical" evidence="6">
    <location>
        <begin position="246"/>
        <end position="263"/>
    </location>
</feature>
<feature type="transmembrane region" description="Helical" evidence="6">
    <location>
        <begin position="184"/>
        <end position="208"/>
    </location>
</feature>
<evidence type="ECO:0000256" key="2">
    <source>
        <dbReference type="ARBA" id="ARBA00010596"/>
    </source>
</evidence>
<dbReference type="GO" id="GO:0016020">
    <property type="term" value="C:membrane"/>
    <property type="evidence" value="ECO:0007669"/>
    <property type="project" value="UniProtKB-SubCell"/>
</dbReference>
<comment type="caution">
    <text evidence="7">The sequence shown here is derived from an EMBL/GenBank/DDBJ whole genome shotgun (WGS) entry which is preliminary data.</text>
</comment>
<sequence>MSYEGWGDQQFTGNWEERSFNHDMNSGFGQDQQFQSFDYSNQDPASHSMGYSQKSIYNAQISQHSQYFVPGPNLMTPDPLQDHIGMSTGDPSIEDEPPLLEELGIDPDAILQKTLNVLNPLRHTDPSILQDTDLAGPLAFCLAFGSLLLLSGKVHFGYIYGIGLLGCVGLYGLLNLMSLQGASLGVVVSVLGYCLLPMVGLAAFNVLVSLQGSIGTILTSSAILWCSWSASKLFVTAFEMHHQQPLVAYPCALFYAIFALITIF</sequence>
<evidence type="ECO:0000256" key="6">
    <source>
        <dbReference type="SAM" id="Phobius"/>
    </source>
</evidence>
<dbReference type="GO" id="GO:0006888">
    <property type="term" value="P:endoplasmic reticulum to Golgi vesicle-mediated transport"/>
    <property type="evidence" value="ECO:0007669"/>
    <property type="project" value="InterPro"/>
</dbReference>
<keyword evidence="4 6" id="KW-1133">Transmembrane helix</keyword>
<dbReference type="Proteomes" id="UP000326759">
    <property type="component" value="Unassembled WGS sequence"/>
</dbReference>
<dbReference type="OrthoDB" id="440385at2759"/>
<dbReference type="PANTHER" id="PTHR21236">
    <property type="entry name" value="GOLGI MEMBRANE PROTEIN YIP1"/>
    <property type="match status" value="1"/>
</dbReference>
<dbReference type="GO" id="GO:0048280">
    <property type="term" value="P:vesicle fusion with Golgi apparatus"/>
    <property type="evidence" value="ECO:0007669"/>
    <property type="project" value="TreeGrafter"/>
</dbReference>
<dbReference type="AlphaFoldDB" id="A0A5N5TAR4"/>
<reference evidence="7 8" key="1">
    <citation type="journal article" date="2019" name="PLoS Biol.">
        <title>Sex chromosomes control vertical transmission of feminizing Wolbachia symbionts in an isopod.</title>
        <authorList>
            <person name="Becking T."/>
            <person name="Chebbi M.A."/>
            <person name="Giraud I."/>
            <person name="Moumen B."/>
            <person name="Laverre T."/>
            <person name="Caubet Y."/>
            <person name="Peccoud J."/>
            <person name="Gilbert C."/>
            <person name="Cordaux R."/>
        </authorList>
    </citation>
    <scope>NUCLEOTIDE SEQUENCE [LARGE SCALE GENOMIC DNA]</scope>
    <source>
        <strain evidence="7">ANa2</strain>
        <tissue evidence="7">Whole body excluding digestive tract and cuticle</tissue>
    </source>
</reference>